<evidence type="ECO:0000313" key="1">
    <source>
        <dbReference type="EMBL" id="SFX23444.1"/>
    </source>
</evidence>
<dbReference type="PROSITE" id="PS51257">
    <property type="entry name" value="PROKAR_LIPOPROTEIN"/>
    <property type="match status" value="1"/>
</dbReference>
<dbReference type="Proteomes" id="UP000182489">
    <property type="component" value="Unassembled WGS sequence"/>
</dbReference>
<protein>
    <recommendedName>
        <fullName evidence="3">Lipoprotein</fullName>
    </recommendedName>
</protein>
<reference evidence="1 2" key="1">
    <citation type="submission" date="2016-11" db="EMBL/GenBank/DDBJ databases">
        <authorList>
            <person name="Varghese N."/>
            <person name="Submissions S."/>
        </authorList>
    </citation>
    <scope>NUCLEOTIDE SEQUENCE [LARGE SCALE GENOMIC DNA]</scope>
    <source>
        <strain evidence="1 2">NFR18</strain>
    </source>
</reference>
<proteinExistence type="predicted"/>
<organism evidence="1 2">
    <name type="scientific">Janthinobacterium lividum</name>
    <dbReference type="NCBI Taxonomy" id="29581"/>
    <lineage>
        <taxon>Bacteria</taxon>
        <taxon>Pseudomonadati</taxon>
        <taxon>Pseudomonadota</taxon>
        <taxon>Betaproteobacteria</taxon>
        <taxon>Burkholderiales</taxon>
        <taxon>Oxalobacteraceae</taxon>
        <taxon>Janthinobacterium</taxon>
    </lineage>
</organism>
<evidence type="ECO:0008006" key="3">
    <source>
        <dbReference type="Google" id="ProtNLM"/>
    </source>
</evidence>
<gene>
    <name evidence="1" type="ORF">SAMN03097694_1281</name>
</gene>
<comment type="caution">
    <text evidence="1">The sequence shown here is derived from an EMBL/GenBank/DDBJ whole genome shotgun (WGS) entry which is preliminary data.</text>
</comment>
<evidence type="ECO:0000313" key="2">
    <source>
        <dbReference type="Proteomes" id="UP000182489"/>
    </source>
</evidence>
<dbReference type="EMBL" id="FPKH01000001">
    <property type="protein sequence ID" value="SFX23444.1"/>
    <property type="molecule type" value="Genomic_DNA"/>
</dbReference>
<accession>A0AB38C4E8</accession>
<name>A0AB38C4E8_9BURK</name>
<sequence length="98" mass="10151">MRPPREGAGRYAGSLASRLATLLLASLLTGCAAWAPASTLEAWPVNAPCIATRPAAPVLPAVPSHGIFEQVQALLAREQLRAAHVRQLESLLDACGGG</sequence>
<dbReference type="AlphaFoldDB" id="A0AB38C4E8"/>